<accession>A0A6A5Q6Y1</accession>
<dbReference type="Gene3D" id="3.40.630.30">
    <property type="match status" value="1"/>
</dbReference>
<dbReference type="GO" id="GO:0016747">
    <property type="term" value="F:acyltransferase activity, transferring groups other than amino-acyl groups"/>
    <property type="evidence" value="ECO:0007669"/>
    <property type="project" value="InterPro"/>
</dbReference>
<dbReference type="EMBL" id="ML979145">
    <property type="protein sequence ID" value="KAF1911252.1"/>
    <property type="molecule type" value="Genomic_DNA"/>
</dbReference>
<gene>
    <name evidence="2" type="ORF">BDU57DRAFT_533616</name>
</gene>
<reference evidence="2" key="1">
    <citation type="journal article" date="2020" name="Stud. Mycol.">
        <title>101 Dothideomycetes genomes: a test case for predicting lifestyles and emergence of pathogens.</title>
        <authorList>
            <person name="Haridas S."/>
            <person name="Albert R."/>
            <person name="Binder M."/>
            <person name="Bloem J."/>
            <person name="Labutti K."/>
            <person name="Salamov A."/>
            <person name="Andreopoulos B."/>
            <person name="Baker S."/>
            <person name="Barry K."/>
            <person name="Bills G."/>
            <person name="Bluhm B."/>
            <person name="Cannon C."/>
            <person name="Castanera R."/>
            <person name="Culley D."/>
            <person name="Daum C."/>
            <person name="Ezra D."/>
            <person name="Gonzalez J."/>
            <person name="Henrissat B."/>
            <person name="Kuo A."/>
            <person name="Liang C."/>
            <person name="Lipzen A."/>
            <person name="Lutzoni F."/>
            <person name="Magnuson J."/>
            <person name="Mondo S."/>
            <person name="Nolan M."/>
            <person name="Ohm R."/>
            <person name="Pangilinan J."/>
            <person name="Park H.-J."/>
            <person name="Ramirez L."/>
            <person name="Alfaro M."/>
            <person name="Sun H."/>
            <person name="Tritt A."/>
            <person name="Yoshinaga Y."/>
            <person name="Zwiers L.-H."/>
            <person name="Turgeon B."/>
            <person name="Goodwin S."/>
            <person name="Spatafora J."/>
            <person name="Crous P."/>
            <person name="Grigoriev I."/>
        </authorList>
    </citation>
    <scope>NUCLEOTIDE SEQUENCE</scope>
    <source>
        <strain evidence="2">HMLAC05119</strain>
    </source>
</reference>
<dbReference type="InterPro" id="IPR053144">
    <property type="entry name" value="Acetyltransferase_Butenolide"/>
</dbReference>
<dbReference type="InterPro" id="IPR016181">
    <property type="entry name" value="Acyl_CoA_acyltransferase"/>
</dbReference>
<dbReference type="AlphaFoldDB" id="A0A6A5Q6Y1"/>
<name>A0A6A5Q6Y1_AMPQU</name>
<proteinExistence type="predicted"/>
<evidence type="ECO:0000313" key="2">
    <source>
        <dbReference type="EMBL" id="KAF1911252.1"/>
    </source>
</evidence>
<organism evidence="2 3">
    <name type="scientific">Ampelomyces quisqualis</name>
    <name type="common">Powdery mildew agent</name>
    <dbReference type="NCBI Taxonomy" id="50730"/>
    <lineage>
        <taxon>Eukaryota</taxon>
        <taxon>Fungi</taxon>
        <taxon>Dikarya</taxon>
        <taxon>Ascomycota</taxon>
        <taxon>Pezizomycotina</taxon>
        <taxon>Dothideomycetes</taxon>
        <taxon>Pleosporomycetidae</taxon>
        <taxon>Pleosporales</taxon>
        <taxon>Pleosporineae</taxon>
        <taxon>Phaeosphaeriaceae</taxon>
        <taxon>Ampelomyces</taxon>
    </lineage>
</organism>
<dbReference type="InterPro" id="IPR000182">
    <property type="entry name" value="GNAT_dom"/>
</dbReference>
<dbReference type="PROSITE" id="PS51186">
    <property type="entry name" value="GNAT"/>
    <property type="match status" value="1"/>
</dbReference>
<dbReference type="Pfam" id="PF00583">
    <property type="entry name" value="Acetyltransf_1"/>
    <property type="match status" value="1"/>
</dbReference>
<protein>
    <recommendedName>
        <fullName evidence="1">N-acetyltransferase domain-containing protein</fullName>
    </recommendedName>
</protein>
<dbReference type="OrthoDB" id="10039976at2759"/>
<dbReference type="PANTHER" id="PTHR43233">
    <property type="entry name" value="FAMILY N-ACETYLTRANSFERASE, PUTATIVE (AFU_ORTHOLOGUE AFUA_6G03350)-RELATED"/>
    <property type="match status" value="1"/>
</dbReference>
<dbReference type="Proteomes" id="UP000800096">
    <property type="component" value="Unassembled WGS sequence"/>
</dbReference>
<evidence type="ECO:0000259" key="1">
    <source>
        <dbReference type="PROSITE" id="PS51186"/>
    </source>
</evidence>
<dbReference type="SUPFAM" id="SSF55729">
    <property type="entry name" value="Acyl-CoA N-acyltransferases (Nat)"/>
    <property type="match status" value="1"/>
</dbReference>
<evidence type="ECO:0000313" key="3">
    <source>
        <dbReference type="Proteomes" id="UP000800096"/>
    </source>
</evidence>
<sequence length="171" mass="19417">MDKKTWEWERTVGSQKLFMSTARELLPCAFVQEAFTTEAMFWAHPLSDEATRAMLDNSLTLGLYKISHGDAKEPIGMARVVTDFTTIAFLTDVYLQDGYRNLGLGRWIIRCCREIVMEMNDLRRMVLLTGSERIQELYREELGMSLLDGRESHLACMGASAENLANASPRA</sequence>
<keyword evidence="3" id="KW-1185">Reference proteome</keyword>
<feature type="domain" description="N-acetyltransferase" evidence="1">
    <location>
        <begin position="20"/>
        <end position="162"/>
    </location>
</feature>
<dbReference type="PANTHER" id="PTHR43233:SF1">
    <property type="entry name" value="FAMILY N-ACETYLTRANSFERASE, PUTATIVE (AFU_ORTHOLOGUE AFUA_6G03350)-RELATED"/>
    <property type="match status" value="1"/>
</dbReference>